<dbReference type="CDD" id="cd00093">
    <property type="entry name" value="HTH_XRE"/>
    <property type="match status" value="1"/>
</dbReference>
<gene>
    <name evidence="3" type="ORF">ICC18_14030</name>
</gene>
<dbReference type="EMBL" id="JACVVD010000004">
    <property type="protein sequence ID" value="MBD0381239.1"/>
    <property type="molecule type" value="Genomic_DNA"/>
</dbReference>
<name>A0A926KS77_9BACL</name>
<comment type="caution">
    <text evidence="3">The sequence shown here is derived from an EMBL/GenBank/DDBJ whole genome shotgun (WGS) entry which is preliminary data.</text>
</comment>
<dbReference type="InterPro" id="IPR001387">
    <property type="entry name" value="Cro/C1-type_HTH"/>
</dbReference>
<dbReference type="GO" id="GO:0003677">
    <property type="term" value="F:DNA binding"/>
    <property type="evidence" value="ECO:0007669"/>
    <property type="project" value="UniProtKB-KW"/>
</dbReference>
<dbReference type="PANTHER" id="PTHR46558:SF11">
    <property type="entry name" value="HTH-TYPE TRANSCRIPTIONAL REGULATOR XRE"/>
    <property type="match status" value="1"/>
</dbReference>
<dbReference type="SUPFAM" id="SSF47413">
    <property type="entry name" value="lambda repressor-like DNA-binding domains"/>
    <property type="match status" value="1"/>
</dbReference>
<reference evidence="3" key="1">
    <citation type="submission" date="2020-09" db="EMBL/GenBank/DDBJ databases">
        <title>Draft Genome Sequence of Paenibacillus sp. WST5.</title>
        <authorList>
            <person name="Bao Z."/>
        </authorList>
    </citation>
    <scope>NUCLEOTIDE SEQUENCE</scope>
    <source>
        <strain evidence="3">WST5</strain>
    </source>
</reference>
<dbReference type="PROSITE" id="PS50943">
    <property type="entry name" value="HTH_CROC1"/>
    <property type="match status" value="1"/>
</dbReference>
<dbReference type="AlphaFoldDB" id="A0A926KS77"/>
<evidence type="ECO:0000313" key="4">
    <source>
        <dbReference type="Proteomes" id="UP000650466"/>
    </source>
</evidence>
<dbReference type="SMART" id="SM00530">
    <property type="entry name" value="HTH_XRE"/>
    <property type="match status" value="1"/>
</dbReference>
<dbReference type="Gene3D" id="1.10.260.40">
    <property type="entry name" value="lambda repressor-like DNA-binding domains"/>
    <property type="match status" value="1"/>
</dbReference>
<evidence type="ECO:0000256" key="1">
    <source>
        <dbReference type="ARBA" id="ARBA00023125"/>
    </source>
</evidence>
<protein>
    <submittedName>
        <fullName evidence="3">Helix-turn-helix transcriptional regulator</fullName>
    </submittedName>
</protein>
<dbReference type="Pfam" id="PF01381">
    <property type="entry name" value="HTH_3"/>
    <property type="match status" value="1"/>
</dbReference>
<keyword evidence="4" id="KW-1185">Reference proteome</keyword>
<keyword evidence="1" id="KW-0238">DNA-binding</keyword>
<dbReference type="InterPro" id="IPR010982">
    <property type="entry name" value="Lambda_DNA-bd_dom_sf"/>
</dbReference>
<evidence type="ECO:0000313" key="3">
    <source>
        <dbReference type="EMBL" id="MBD0381239.1"/>
    </source>
</evidence>
<dbReference type="RefSeq" id="WP_188175031.1">
    <property type="nucleotide sequence ID" value="NZ_JACVVD010000004.1"/>
</dbReference>
<dbReference type="PANTHER" id="PTHR46558">
    <property type="entry name" value="TRACRIPTIONAL REGULATORY PROTEIN-RELATED-RELATED"/>
    <property type="match status" value="1"/>
</dbReference>
<evidence type="ECO:0000259" key="2">
    <source>
        <dbReference type="PROSITE" id="PS50943"/>
    </source>
</evidence>
<proteinExistence type="predicted"/>
<dbReference type="Proteomes" id="UP000650466">
    <property type="component" value="Unassembled WGS sequence"/>
</dbReference>
<sequence length="62" mass="7293">MYGDKIAALRRARSMTQEQLASSLGLLRVSISHYENNRREPDYRTLIKIADFFKVTTDYIIR</sequence>
<accession>A0A926KS77</accession>
<organism evidence="3 4">
    <name type="scientific">Paenibacillus sedimenti</name>
    <dbReference type="NCBI Taxonomy" id="2770274"/>
    <lineage>
        <taxon>Bacteria</taxon>
        <taxon>Bacillati</taxon>
        <taxon>Bacillota</taxon>
        <taxon>Bacilli</taxon>
        <taxon>Bacillales</taxon>
        <taxon>Paenibacillaceae</taxon>
        <taxon>Paenibacillus</taxon>
    </lineage>
</organism>
<feature type="domain" description="HTH cro/C1-type" evidence="2">
    <location>
        <begin position="6"/>
        <end position="60"/>
    </location>
</feature>